<name>A0A060TCB7_BLAAD</name>
<reference evidence="1" key="2">
    <citation type="submission" date="2014-06" db="EMBL/GenBank/DDBJ databases">
        <title>The complete genome of Blastobotrys (Arxula) adeninivorans LS3 - a yeast of biotechnological interest.</title>
        <authorList>
            <person name="Kunze G."/>
            <person name="Gaillardin C."/>
            <person name="Czernicka M."/>
            <person name="Durrens P."/>
            <person name="Martin T."/>
            <person name="Boer E."/>
            <person name="Gabaldon T."/>
            <person name="Cruz J."/>
            <person name="Talla E."/>
            <person name="Marck C."/>
            <person name="Goffeau A."/>
            <person name="Barbe V."/>
            <person name="Baret P."/>
            <person name="Baronian K."/>
            <person name="Beier S."/>
            <person name="Bleykasten C."/>
            <person name="Bode R."/>
            <person name="Casaregola S."/>
            <person name="Despons L."/>
            <person name="Fairhead C."/>
            <person name="Giersberg M."/>
            <person name="Gierski P."/>
            <person name="Hahnel U."/>
            <person name="Hartmann A."/>
            <person name="Jankowska D."/>
            <person name="Jubin C."/>
            <person name="Jung P."/>
            <person name="Lafontaine I."/>
            <person name="Leh-Louis V."/>
            <person name="Lemaire M."/>
            <person name="Marcet-Houben M."/>
            <person name="Mascher M."/>
            <person name="Morel G."/>
            <person name="Richard G.-F."/>
            <person name="Riechen J."/>
            <person name="Sacerdot C."/>
            <person name="Sarkar A."/>
            <person name="Savel G."/>
            <person name="Schacherer J."/>
            <person name="Sherman D."/>
            <person name="Straub M.-L."/>
            <person name="Stein N."/>
            <person name="Thierry A."/>
            <person name="Trautwein-Schult A."/>
            <person name="Westhof E."/>
            <person name="Worch S."/>
            <person name="Dujon B."/>
            <person name="Souciet J.-L."/>
            <person name="Wincker P."/>
            <person name="Scholz U."/>
            <person name="Neuveglise N."/>
        </authorList>
    </citation>
    <scope>NUCLEOTIDE SEQUENCE</scope>
    <source>
        <strain evidence="1">LS3</strain>
    </source>
</reference>
<reference evidence="1" key="1">
    <citation type="submission" date="2014-02" db="EMBL/GenBank/DDBJ databases">
        <authorList>
            <person name="Genoscope - CEA"/>
        </authorList>
    </citation>
    <scope>NUCLEOTIDE SEQUENCE</scope>
    <source>
        <strain evidence="1">LS3</strain>
    </source>
</reference>
<organism evidence="1">
    <name type="scientific">Blastobotrys adeninivorans</name>
    <name type="common">Yeast</name>
    <name type="synonym">Arxula adeninivorans</name>
    <dbReference type="NCBI Taxonomy" id="409370"/>
    <lineage>
        <taxon>Eukaryota</taxon>
        <taxon>Fungi</taxon>
        <taxon>Dikarya</taxon>
        <taxon>Ascomycota</taxon>
        <taxon>Saccharomycotina</taxon>
        <taxon>Dipodascomycetes</taxon>
        <taxon>Dipodascales</taxon>
        <taxon>Trichomonascaceae</taxon>
        <taxon>Blastobotrys</taxon>
    </lineage>
</organism>
<evidence type="ECO:0000313" key="1">
    <source>
        <dbReference type="EMBL" id="CDP36851.1"/>
    </source>
</evidence>
<protein>
    <submittedName>
        <fullName evidence="1">ARAD1B22462p</fullName>
    </submittedName>
</protein>
<sequence length="175" mass="19501">MHVDKRNESSPRYAIQADTITLLTSSSSSDTGFYLPPKAFEEDHYYPFAGEYDPTIEEEIIRRREEILNSDTQISGSVIAAGFDPVDSFEYNAPQSFQKIMQSMLRATITNNRALATQAASASKPSKVRPLQLADNVNYDSTPGYMKPTISATVKRTLPVRCRDAGLLRKRGTKS</sequence>
<accession>A0A060TCB7</accession>
<gene>
    <name evidence="1" type="ORF">GNLVRS02_ARAD1B22462g</name>
</gene>
<proteinExistence type="predicted"/>
<dbReference type="AlphaFoldDB" id="A0A060TCB7"/>
<dbReference type="EMBL" id="HG937692">
    <property type="protein sequence ID" value="CDP36851.1"/>
    <property type="molecule type" value="Genomic_DNA"/>
</dbReference>